<dbReference type="InterPro" id="IPR040911">
    <property type="entry name" value="Exostosin_GT47"/>
</dbReference>
<name>A0A8J6C523_DIALT</name>
<organism evidence="4 5">
    <name type="scientific">Diacronema lutheri</name>
    <name type="common">Unicellular marine alga</name>
    <name type="synonym">Monochrysis lutheri</name>
    <dbReference type="NCBI Taxonomy" id="2081491"/>
    <lineage>
        <taxon>Eukaryota</taxon>
        <taxon>Haptista</taxon>
        <taxon>Haptophyta</taxon>
        <taxon>Pavlovophyceae</taxon>
        <taxon>Pavlovales</taxon>
        <taxon>Pavlovaceae</taxon>
        <taxon>Diacronema</taxon>
    </lineage>
</organism>
<evidence type="ECO:0000313" key="5">
    <source>
        <dbReference type="Proteomes" id="UP000751190"/>
    </source>
</evidence>
<keyword evidence="5" id="KW-1185">Reference proteome</keyword>
<feature type="transmembrane region" description="Helical" evidence="2">
    <location>
        <begin position="23"/>
        <end position="43"/>
    </location>
</feature>
<evidence type="ECO:0000256" key="2">
    <source>
        <dbReference type="SAM" id="Phobius"/>
    </source>
</evidence>
<dbReference type="Pfam" id="PF03016">
    <property type="entry name" value="Exostosin_GT47"/>
    <property type="match status" value="1"/>
</dbReference>
<feature type="domain" description="Exostosin GT47" evidence="3">
    <location>
        <begin position="130"/>
        <end position="431"/>
    </location>
</feature>
<keyword evidence="2" id="KW-0812">Transmembrane</keyword>
<dbReference type="Proteomes" id="UP000751190">
    <property type="component" value="Unassembled WGS sequence"/>
</dbReference>
<dbReference type="InterPro" id="IPR004263">
    <property type="entry name" value="Exostosin"/>
</dbReference>
<protein>
    <recommendedName>
        <fullName evidence="3">Exostosin GT47 domain-containing protein</fullName>
    </recommendedName>
</protein>
<dbReference type="OrthoDB" id="1891937at2759"/>
<dbReference type="GO" id="GO:0016757">
    <property type="term" value="F:glycosyltransferase activity"/>
    <property type="evidence" value="ECO:0007669"/>
    <property type="project" value="InterPro"/>
</dbReference>
<accession>A0A8J6C523</accession>
<evidence type="ECO:0000313" key="4">
    <source>
        <dbReference type="EMBL" id="KAG8457790.1"/>
    </source>
</evidence>
<dbReference type="AlphaFoldDB" id="A0A8J6C523"/>
<reference evidence="4" key="1">
    <citation type="submission" date="2021-05" db="EMBL/GenBank/DDBJ databases">
        <title>The genome of the haptophyte Pavlova lutheri (Diacronema luteri, Pavlovales) - a model for lipid biosynthesis in eukaryotic algae.</title>
        <authorList>
            <person name="Hulatt C.J."/>
            <person name="Posewitz M.C."/>
        </authorList>
    </citation>
    <scope>NUCLEOTIDE SEQUENCE</scope>
    <source>
        <strain evidence="4">NIVA-4/92</strain>
    </source>
</reference>
<evidence type="ECO:0000256" key="1">
    <source>
        <dbReference type="ARBA" id="ARBA00010271"/>
    </source>
</evidence>
<proteinExistence type="inferred from homology"/>
<dbReference type="PANTHER" id="PTHR11062">
    <property type="entry name" value="EXOSTOSIN HEPARAN SULFATE GLYCOSYLTRANSFERASE -RELATED"/>
    <property type="match status" value="1"/>
</dbReference>
<keyword evidence="2" id="KW-0472">Membrane</keyword>
<comment type="caution">
    <text evidence="4">The sequence shown here is derived from an EMBL/GenBank/DDBJ whole genome shotgun (WGS) entry which is preliminary data.</text>
</comment>
<evidence type="ECO:0000259" key="3">
    <source>
        <dbReference type="Pfam" id="PF03016"/>
    </source>
</evidence>
<keyword evidence="2" id="KW-1133">Transmembrane helix</keyword>
<dbReference type="EMBL" id="JAGTXO010000063">
    <property type="protein sequence ID" value="KAG8457790.1"/>
    <property type="molecule type" value="Genomic_DNA"/>
</dbReference>
<sequence length="492" mass="55364">MADEEDGLLAENAVAARRVRLRWLLLPGALAIAAASAALVRAWSVEPPPDAPRTASPTRAPRRPVRNYLSSFEPSCVRERRASECPGYLECVDEMSRTPWQPPNPLLTPVVEPPMCTKEVCLNWTRCHTPFRVYAYTRERVPESLKGCFPAGVPDLRTILPERSRHLVTDDPSEACLYWVELVEKRPHLCHWANLHELPYWHASSGGLPNGGGLNHVLFDTRFEFVTPELRRRRLGRAALATTTSWTSRFVPGFDVPVAIGPDNYDVALTSALVVTPPWRRKWLAAFKGSQTHPARRTIATQHDEAAGFIALSLSEGYHQCKTLPPKVKGKTALARRASHIPVERRAAQKGVSLLEADCCDKWRTAYEMYPYRDTQNASFALVIPGHGPQTFRLAEVIRQGTIPVIVGVEQWWLPYGHAPRWEEAALFVPTHVDVHADLLPRLRAIRANATRAAAMQRAALRIYDEWFSGKEAARAAALEVFRRRFEFEGFD</sequence>
<dbReference type="PANTHER" id="PTHR11062:SF73">
    <property type="entry name" value="EXOSTOSIN-LIKE 3"/>
    <property type="match status" value="1"/>
</dbReference>
<comment type="similarity">
    <text evidence="1">Belongs to the glycosyltransferase 47 family.</text>
</comment>
<gene>
    <name evidence="4" type="ORF">KFE25_005803</name>
</gene>